<feature type="non-terminal residue" evidence="2">
    <location>
        <position position="66"/>
    </location>
</feature>
<evidence type="ECO:0000259" key="1">
    <source>
        <dbReference type="PROSITE" id="PS51390"/>
    </source>
</evidence>
<dbReference type="Gene3D" id="4.10.75.10">
    <property type="entry name" value="Elafin-like"/>
    <property type="match status" value="1"/>
</dbReference>
<reference evidence="2 3" key="1">
    <citation type="submission" date="2019-09" db="EMBL/GenBank/DDBJ databases">
        <title>Bird 10,000 Genomes (B10K) Project - Family phase.</title>
        <authorList>
            <person name="Zhang G."/>
        </authorList>
    </citation>
    <scope>NUCLEOTIDE SEQUENCE [LARGE SCALE GENOMIC DNA]</scope>
    <source>
        <strain evidence="2">B10K-DU-002-18</strain>
        <tissue evidence="2">Muscle</tissue>
    </source>
</reference>
<protein>
    <submittedName>
        <fullName evidence="2">ELAF protein</fullName>
    </submittedName>
</protein>
<dbReference type="EMBL" id="VWYN01024272">
    <property type="protein sequence ID" value="NXR54557.1"/>
    <property type="molecule type" value="Genomic_DNA"/>
</dbReference>
<dbReference type="AlphaFoldDB" id="A0A7L2M3S2"/>
<gene>
    <name evidence="2" type="primary">Elaf</name>
    <name evidence="2" type="ORF">HIPICT_R15552</name>
</gene>
<dbReference type="InterPro" id="IPR008197">
    <property type="entry name" value="WAP_dom"/>
</dbReference>
<dbReference type="Proteomes" id="UP000527178">
    <property type="component" value="Unassembled WGS sequence"/>
</dbReference>
<dbReference type="GO" id="GO:0005576">
    <property type="term" value="C:extracellular region"/>
    <property type="evidence" value="ECO:0007669"/>
    <property type="project" value="InterPro"/>
</dbReference>
<dbReference type="InterPro" id="IPR036645">
    <property type="entry name" value="Elafin-like_sf"/>
</dbReference>
<evidence type="ECO:0000313" key="3">
    <source>
        <dbReference type="Proteomes" id="UP000527178"/>
    </source>
</evidence>
<organism evidence="2 3">
    <name type="scientific">Hippolais icterina</name>
    <name type="common">icterine warbler</name>
    <dbReference type="NCBI Taxonomy" id="68497"/>
    <lineage>
        <taxon>Eukaryota</taxon>
        <taxon>Metazoa</taxon>
        <taxon>Chordata</taxon>
        <taxon>Craniata</taxon>
        <taxon>Vertebrata</taxon>
        <taxon>Euteleostomi</taxon>
        <taxon>Archelosauria</taxon>
        <taxon>Archosauria</taxon>
        <taxon>Dinosauria</taxon>
        <taxon>Saurischia</taxon>
        <taxon>Theropoda</taxon>
        <taxon>Coelurosauria</taxon>
        <taxon>Aves</taxon>
        <taxon>Neognathae</taxon>
        <taxon>Neoaves</taxon>
        <taxon>Telluraves</taxon>
        <taxon>Australaves</taxon>
        <taxon>Passeriformes</taxon>
        <taxon>Sylvioidea</taxon>
        <taxon>Sylviidae</taxon>
        <taxon>Acrocephalinae</taxon>
        <taxon>Hippolais</taxon>
    </lineage>
</organism>
<accession>A0A7L2M3S2</accession>
<dbReference type="SUPFAM" id="SSF57256">
    <property type="entry name" value="Elafin-like"/>
    <property type="match status" value="1"/>
</dbReference>
<feature type="non-terminal residue" evidence="2">
    <location>
        <position position="1"/>
    </location>
</feature>
<proteinExistence type="predicted"/>
<name>A0A7L2M3S2_9SYLV</name>
<comment type="caution">
    <text evidence="2">The sequence shown here is derived from an EMBL/GenBank/DDBJ whole genome shotgun (WGS) entry which is preliminary data.</text>
</comment>
<dbReference type="GO" id="GO:0030414">
    <property type="term" value="F:peptidase inhibitor activity"/>
    <property type="evidence" value="ECO:0007669"/>
    <property type="project" value="InterPro"/>
</dbReference>
<dbReference type="PROSITE" id="PS51390">
    <property type="entry name" value="WAP"/>
    <property type="match status" value="1"/>
</dbReference>
<feature type="domain" description="WAP" evidence="1">
    <location>
        <begin position="10"/>
        <end position="58"/>
    </location>
</feature>
<evidence type="ECO:0000313" key="2">
    <source>
        <dbReference type="EMBL" id="NXR54557.1"/>
    </source>
</evidence>
<dbReference type="Pfam" id="PF00095">
    <property type="entry name" value="WAP"/>
    <property type="match status" value="1"/>
</dbReference>
<keyword evidence="3" id="KW-1185">Reference proteome</keyword>
<dbReference type="SMART" id="SM00217">
    <property type="entry name" value="WAP"/>
    <property type="match status" value="1"/>
</dbReference>
<sequence length="66" mass="7253">LVWSEPVPPPAGSAWSCPPVRFTCALHNPPNKCFVDRHCPRGKKCCRTFCGRKCISKPPAIPVSYG</sequence>